<dbReference type="InterPro" id="IPR056823">
    <property type="entry name" value="TEN-like_YD-shell"/>
</dbReference>
<dbReference type="AlphaFoldDB" id="A0A2L0S4C3"/>
<evidence type="ECO:0000313" key="3">
    <source>
        <dbReference type="EMBL" id="AUZ49071.1"/>
    </source>
</evidence>
<reference evidence="3 4" key="1">
    <citation type="journal article" date="2018" name="Front. Microbiol.">
        <title>Pseudomonas orientalis F9: A Potent Antagonist against Phytopathogens with Phytotoxic Effect in the Apple Flower.</title>
        <authorList>
            <person name="Zengerer V."/>
            <person name="Schmid M."/>
            <person name="Bieri M."/>
            <person name="Muller D.C."/>
            <person name="Remus-Emsermann M.N.P."/>
            <person name="Ahrens C.H."/>
            <person name="Pelludat C."/>
        </authorList>
    </citation>
    <scope>NUCLEOTIDE SEQUENCE [LARGE SCALE GENOMIC DNA]</scope>
    <source>
        <strain evidence="3 4">F9</strain>
    </source>
</reference>
<dbReference type="PANTHER" id="PTHR32305">
    <property type="match status" value="1"/>
</dbReference>
<dbReference type="Gene3D" id="2.180.10.10">
    <property type="entry name" value="RHS repeat-associated core"/>
    <property type="match status" value="2"/>
</dbReference>
<evidence type="ECO:0000256" key="1">
    <source>
        <dbReference type="ARBA" id="ARBA00022737"/>
    </source>
</evidence>
<keyword evidence="1" id="KW-0677">Repeat</keyword>
<name>A0A2L0S4C3_9PSED</name>
<dbReference type="EMBL" id="CP018049">
    <property type="protein sequence ID" value="AUZ49071.1"/>
    <property type="molecule type" value="Genomic_DNA"/>
</dbReference>
<accession>A0A2L0S4C3</accession>
<gene>
    <name evidence="3" type="ORF">BOP93_14900</name>
</gene>
<sequence length="341" mass="37050">MTSKQVGASGTTRYTYDELNRLTSTVYPDATPAITNTYNKNSKLLSSNSAGGNRSFTYDAADNLVQDSLALDGRVFTTRFAYNGNDNLSSITYPESSRMVNYVPDALGRPTSISGYISAVQYWPSGLIQSITYNNGIVSRYGQNSRLWPASFITETPFTATHLSSNYTYDGTGNLKTVSDDVDASFNRTLDYDGINRLTGVAGLWGQGSIAYDGGGNLINQTLGQASLTYAYDANNRLSSVSGFRTDSYGYDAYGNVSSSQDSTYTYNDVPNLVCINCASPAAKVEYSYDGLNHRSAVVKASGKVYEIYDSNGKQLIELDGGTLTEYFYLGDKRVAQQVSP</sequence>
<organism evidence="3 4">
    <name type="scientific">Pseudomonas orientalis</name>
    <dbReference type="NCBI Taxonomy" id="76758"/>
    <lineage>
        <taxon>Bacteria</taxon>
        <taxon>Pseudomonadati</taxon>
        <taxon>Pseudomonadota</taxon>
        <taxon>Gammaproteobacteria</taxon>
        <taxon>Pseudomonadales</taxon>
        <taxon>Pseudomonadaceae</taxon>
        <taxon>Pseudomonas</taxon>
    </lineage>
</organism>
<dbReference type="Proteomes" id="UP000239888">
    <property type="component" value="Chromosome"/>
</dbReference>
<dbReference type="PANTHER" id="PTHR32305:SF15">
    <property type="entry name" value="PROTEIN RHSA-RELATED"/>
    <property type="match status" value="1"/>
</dbReference>
<dbReference type="InterPro" id="IPR050708">
    <property type="entry name" value="T6SS_VgrG/RHS"/>
</dbReference>
<dbReference type="Pfam" id="PF25023">
    <property type="entry name" value="TEN_YD-shell"/>
    <property type="match status" value="1"/>
</dbReference>
<dbReference type="Pfam" id="PF05593">
    <property type="entry name" value="RHS_repeat"/>
    <property type="match status" value="1"/>
</dbReference>
<dbReference type="KEGG" id="poi:BOP93_14900"/>
<proteinExistence type="predicted"/>
<dbReference type="InterPro" id="IPR031325">
    <property type="entry name" value="RHS_repeat"/>
</dbReference>
<evidence type="ECO:0000259" key="2">
    <source>
        <dbReference type="Pfam" id="PF25023"/>
    </source>
</evidence>
<feature type="domain" description="Teneurin-like YD-shell" evidence="2">
    <location>
        <begin position="162"/>
        <end position="307"/>
    </location>
</feature>
<evidence type="ECO:0000313" key="4">
    <source>
        <dbReference type="Proteomes" id="UP000239888"/>
    </source>
</evidence>
<protein>
    <submittedName>
        <fullName evidence="3">Sugar-binding protein</fullName>
    </submittedName>
</protein>